<gene>
    <name evidence="2" type="ORF">C7999DRAFT_11386</name>
</gene>
<feature type="compositionally biased region" description="Basic and acidic residues" evidence="1">
    <location>
        <begin position="28"/>
        <end position="42"/>
    </location>
</feature>
<dbReference type="InterPro" id="IPR009072">
    <property type="entry name" value="Histone-fold"/>
</dbReference>
<feature type="compositionally biased region" description="Basic residues" evidence="1">
    <location>
        <begin position="790"/>
        <end position="802"/>
    </location>
</feature>
<feature type="compositionally biased region" description="Basic and acidic residues" evidence="1">
    <location>
        <begin position="614"/>
        <end position="629"/>
    </location>
</feature>
<dbReference type="GO" id="GO:0042393">
    <property type="term" value="F:histone binding"/>
    <property type="evidence" value="ECO:0007669"/>
    <property type="project" value="InterPro"/>
</dbReference>
<dbReference type="GO" id="GO:0046982">
    <property type="term" value="F:protein heterodimerization activity"/>
    <property type="evidence" value="ECO:0007669"/>
    <property type="project" value="InterPro"/>
</dbReference>
<feature type="region of interest" description="Disordered" evidence="1">
    <location>
        <begin position="614"/>
        <end position="829"/>
    </location>
</feature>
<proteinExistence type="predicted"/>
<feature type="compositionally biased region" description="Polar residues" evidence="1">
    <location>
        <begin position="713"/>
        <end position="730"/>
    </location>
</feature>
<feature type="compositionally biased region" description="Low complexity" evidence="1">
    <location>
        <begin position="859"/>
        <end position="876"/>
    </location>
</feature>
<feature type="compositionally biased region" description="Low complexity" evidence="1">
    <location>
        <begin position="778"/>
        <end position="789"/>
    </location>
</feature>
<comment type="caution">
    <text evidence="2">The sequence shown here is derived from an EMBL/GenBank/DDBJ whole genome shotgun (WGS) entry which is preliminary data.</text>
</comment>
<feature type="compositionally biased region" description="Basic and acidic residues" evidence="1">
    <location>
        <begin position="385"/>
        <end position="396"/>
    </location>
</feature>
<feature type="compositionally biased region" description="Low complexity" evidence="1">
    <location>
        <begin position="883"/>
        <end position="893"/>
    </location>
</feature>
<dbReference type="InterPro" id="IPR018465">
    <property type="entry name" value="Scm3/HJURP"/>
</dbReference>
<feature type="region of interest" description="Disordered" evidence="1">
    <location>
        <begin position="1"/>
        <end position="42"/>
    </location>
</feature>
<reference evidence="2" key="1">
    <citation type="journal article" date="2023" name="Mol. Phylogenet. Evol.">
        <title>Genome-scale phylogeny and comparative genomics of the fungal order Sordariales.</title>
        <authorList>
            <person name="Hensen N."/>
            <person name="Bonometti L."/>
            <person name="Westerberg I."/>
            <person name="Brannstrom I.O."/>
            <person name="Guillou S."/>
            <person name="Cros-Aarteil S."/>
            <person name="Calhoun S."/>
            <person name="Haridas S."/>
            <person name="Kuo A."/>
            <person name="Mondo S."/>
            <person name="Pangilinan J."/>
            <person name="Riley R."/>
            <person name="LaButti K."/>
            <person name="Andreopoulos B."/>
            <person name="Lipzen A."/>
            <person name="Chen C."/>
            <person name="Yan M."/>
            <person name="Daum C."/>
            <person name="Ng V."/>
            <person name="Clum A."/>
            <person name="Steindorff A."/>
            <person name="Ohm R.A."/>
            <person name="Martin F."/>
            <person name="Silar P."/>
            <person name="Natvig D.O."/>
            <person name="Lalanne C."/>
            <person name="Gautier V."/>
            <person name="Ament-Velasquez S.L."/>
            <person name="Kruys A."/>
            <person name="Hutchinson M.I."/>
            <person name="Powell A.J."/>
            <person name="Barry K."/>
            <person name="Miller A.N."/>
            <person name="Grigoriev I.V."/>
            <person name="Debuchy R."/>
            <person name="Gladieux P."/>
            <person name="Hiltunen Thoren M."/>
            <person name="Johannesson H."/>
        </authorList>
    </citation>
    <scope>NUCLEOTIDE SEQUENCE</scope>
    <source>
        <strain evidence="2">CBS 359.72</strain>
    </source>
</reference>
<organism evidence="2 3">
    <name type="scientific">Corynascus novoguineensis</name>
    <dbReference type="NCBI Taxonomy" id="1126955"/>
    <lineage>
        <taxon>Eukaryota</taxon>
        <taxon>Fungi</taxon>
        <taxon>Dikarya</taxon>
        <taxon>Ascomycota</taxon>
        <taxon>Pezizomycotina</taxon>
        <taxon>Sordariomycetes</taxon>
        <taxon>Sordariomycetidae</taxon>
        <taxon>Sordariales</taxon>
        <taxon>Chaetomiaceae</taxon>
        <taxon>Corynascus</taxon>
    </lineage>
</organism>
<feature type="compositionally biased region" description="Acidic residues" evidence="1">
    <location>
        <begin position="819"/>
        <end position="829"/>
    </location>
</feature>
<sequence length="942" mass="101883">MEPPSKRLRFGPAPFEDPNYEDPEADELNERPEDVNARRDPAARLERSRAFAALKLKSAFERIFEKYGHDFTGVSDEIDLRTGEIVVDNGHIQSLKEARLGVTDERDDGGSDGVPEVRTLDEDDRMLGSSRAENQLGRFEKVMMPSNPPGNVAPLPFMQGRLGTSPVSGGPPPPGLSNTMYLGQMPLGGYPTQYGTPTSVPTTDPVWRTPDLPLPLTRHSPTLRDATGSVKKVARLSLSATREQDEREEDDIFLDPSIAEKDKENIGGLTMKQKLLKPRSQQEKIPAKKSLTPSGTRRKDDRRGKVKRTRGRSPKAAKALDEGEGSVGKTLQGAQLAGPKHISGTPLKAQERRPTSQGKQAGSAATSTPTLAHEPSVSRSLEPMRTAKERIPKDSPPRLSEFLPSESSVSTPRQAGPELNRTKSDLYVNFSKNGKKLTPKPRNQILRVEIASRGPSDTGTFKVWAPELNERETVVSQVTAPDATDPKAIPARLRKQNSEFPATSMNSSVRNGNRIQTPASSETFSRNIVDPAYAFSDEEEPASQQKVPQCQPTNEIDNLFYGMLLDISSRVVSSAANPCEDLAADNLAQERADSVGSMAQSPTLSLHLDDIRDQHGSDLLKSPGEERNMAHSQGRGVANHEQVNNTTTPPQTKETTARATGRLAVHGRRSLGPSKTREIPETSPNVQTPLSPKASDRTPEIEDSDPPFPIDESQATSSQLARAPSPTLTDPMSKPQPSPSAGQGLAPAPLVQPPSQNPCTPVKTPVRRPRRISELHRATASSTTSTATKRTTKMASAKKKRGVLSLLPARNNNHNKDEGMDDDEEEDELSLLTPLRPTTATAAIRSTPAGHHVRLGLLAPRSSSAGPGRGTPSSPSGRRRKSSATTSGRGAAAWGNEGPATPSASRLLLLEGSELVQTPGGTMRRCGEGGFRCEREFCFSCL</sequence>
<evidence type="ECO:0000256" key="1">
    <source>
        <dbReference type="SAM" id="MobiDB-lite"/>
    </source>
</evidence>
<feature type="compositionally biased region" description="Polar residues" evidence="1">
    <location>
        <begin position="355"/>
        <end position="370"/>
    </location>
</feature>
<dbReference type="GO" id="GO:0005634">
    <property type="term" value="C:nucleus"/>
    <property type="evidence" value="ECO:0007669"/>
    <property type="project" value="InterPro"/>
</dbReference>
<feature type="region of interest" description="Disordered" evidence="1">
    <location>
        <begin position="198"/>
        <end position="223"/>
    </location>
</feature>
<keyword evidence="3" id="KW-1185">Reference proteome</keyword>
<feature type="region of interest" description="Disordered" evidence="1">
    <location>
        <begin position="152"/>
        <end position="172"/>
    </location>
</feature>
<feature type="compositionally biased region" description="Polar residues" evidence="1">
    <location>
        <begin position="542"/>
        <end position="551"/>
    </location>
</feature>
<feature type="compositionally biased region" description="Polar residues" evidence="1">
    <location>
        <begin position="498"/>
        <end position="526"/>
    </location>
</feature>
<dbReference type="PANTHER" id="PTHR15992">
    <property type="entry name" value="HOLLIDAY JUNCTION RECOGNITION PROTEIN"/>
    <property type="match status" value="1"/>
</dbReference>
<reference evidence="2" key="2">
    <citation type="submission" date="2023-05" db="EMBL/GenBank/DDBJ databases">
        <authorList>
            <consortium name="Lawrence Berkeley National Laboratory"/>
            <person name="Steindorff A."/>
            <person name="Hensen N."/>
            <person name="Bonometti L."/>
            <person name="Westerberg I."/>
            <person name="Brannstrom I.O."/>
            <person name="Guillou S."/>
            <person name="Cros-Aarteil S."/>
            <person name="Calhoun S."/>
            <person name="Haridas S."/>
            <person name="Kuo A."/>
            <person name="Mondo S."/>
            <person name="Pangilinan J."/>
            <person name="Riley R."/>
            <person name="Labutti K."/>
            <person name="Andreopoulos B."/>
            <person name="Lipzen A."/>
            <person name="Chen C."/>
            <person name="Yanf M."/>
            <person name="Daum C."/>
            <person name="Ng V."/>
            <person name="Clum A."/>
            <person name="Ohm R."/>
            <person name="Martin F."/>
            <person name="Silar P."/>
            <person name="Natvig D."/>
            <person name="Lalanne C."/>
            <person name="Gautier V."/>
            <person name="Ament-Velasquez S.L."/>
            <person name="Kruys A."/>
            <person name="Hutchinson M.I."/>
            <person name="Powell A.J."/>
            <person name="Barry K."/>
            <person name="Miller A.N."/>
            <person name="Grigoriev I.V."/>
            <person name="Debuchy R."/>
            <person name="Gladieux P."/>
            <person name="Thoren M.H."/>
            <person name="Johannesson H."/>
        </authorList>
    </citation>
    <scope>NUCLEOTIDE SEQUENCE</scope>
    <source>
        <strain evidence="2">CBS 359.72</strain>
    </source>
</reference>
<feature type="region of interest" description="Disordered" evidence="1">
    <location>
        <begin position="473"/>
        <end position="551"/>
    </location>
</feature>
<protein>
    <submittedName>
        <fullName evidence="2">Uncharacterized protein</fullName>
    </submittedName>
</protein>
<evidence type="ECO:0000313" key="3">
    <source>
        <dbReference type="Proteomes" id="UP001303647"/>
    </source>
</evidence>
<dbReference type="Proteomes" id="UP001303647">
    <property type="component" value="Unassembled WGS sequence"/>
</dbReference>
<dbReference type="Pfam" id="PF10384">
    <property type="entry name" value="Scm3"/>
    <property type="match status" value="1"/>
</dbReference>
<dbReference type="EMBL" id="MU857610">
    <property type="protein sequence ID" value="KAK4250762.1"/>
    <property type="molecule type" value="Genomic_DNA"/>
</dbReference>
<accession>A0AAN7D0L0</accession>
<dbReference type="Gene3D" id="1.10.20.10">
    <property type="entry name" value="Histone, subunit A"/>
    <property type="match status" value="1"/>
</dbReference>
<feature type="compositionally biased region" description="Basic residues" evidence="1">
    <location>
        <begin position="304"/>
        <end position="315"/>
    </location>
</feature>
<name>A0AAN7D0L0_9PEZI</name>
<dbReference type="PANTHER" id="PTHR15992:SF5">
    <property type="entry name" value="HOLLIDAY JUNCTION RECOGNITION PROTEIN"/>
    <property type="match status" value="1"/>
</dbReference>
<feature type="region of interest" description="Disordered" evidence="1">
    <location>
        <begin position="264"/>
        <end position="451"/>
    </location>
</feature>
<feature type="compositionally biased region" description="Acidic residues" evidence="1">
    <location>
        <begin position="18"/>
        <end position="27"/>
    </location>
</feature>
<dbReference type="AlphaFoldDB" id="A0AAN7D0L0"/>
<feature type="region of interest" description="Disordered" evidence="1">
    <location>
        <begin position="857"/>
        <end position="903"/>
    </location>
</feature>
<evidence type="ECO:0000313" key="2">
    <source>
        <dbReference type="EMBL" id="KAK4250762.1"/>
    </source>
</evidence>